<dbReference type="SUPFAM" id="SSF52200">
    <property type="entry name" value="Toll/Interleukin receptor TIR domain"/>
    <property type="match status" value="1"/>
</dbReference>
<comment type="caution">
    <text evidence="1">The sequence shown here is derived from an EMBL/GenBank/DDBJ whole genome shotgun (WGS) entry which is preliminary data.</text>
</comment>
<accession>A0A813W8Q7</accession>
<evidence type="ECO:0000313" key="1">
    <source>
        <dbReference type="EMBL" id="CAF0854011.1"/>
    </source>
</evidence>
<dbReference type="Proteomes" id="UP000663854">
    <property type="component" value="Unassembled WGS sequence"/>
</dbReference>
<dbReference type="AlphaFoldDB" id="A0A813W8Q7"/>
<dbReference type="InterPro" id="IPR035897">
    <property type="entry name" value="Toll_tir_struct_dom_sf"/>
</dbReference>
<name>A0A813W8Q7_9BILA</name>
<organism evidence="1 2">
    <name type="scientific">Rotaria sordida</name>
    <dbReference type="NCBI Taxonomy" id="392033"/>
    <lineage>
        <taxon>Eukaryota</taxon>
        <taxon>Metazoa</taxon>
        <taxon>Spiralia</taxon>
        <taxon>Gnathifera</taxon>
        <taxon>Rotifera</taxon>
        <taxon>Eurotatoria</taxon>
        <taxon>Bdelloidea</taxon>
        <taxon>Philodinida</taxon>
        <taxon>Philodinidae</taxon>
        <taxon>Rotaria</taxon>
    </lineage>
</organism>
<evidence type="ECO:0000313" key="2">
    <source>
        <dbReference type="Proteomes" id="UP000663854"/>
    </source>
</evidence>
<dbReference type="EMBL" id="CAJNOH010000085">
    <property type="protein sequence ID" value="CAF0854011.1"/>
    <property type="molecule type" value="Genomic_DNA"/>
</dbReference>
<evidence type="ECO:0008006" key="3">
    <source>
        <dbReference type="Google" id="ProtNLM"/>
    </source>
</evidence>
<sequence>MGPGDIRHCRVMIVCLTPKYFLNEHCLNELRLCEIYQKPILVVLLRHMKYFHSNNILNTNMSLDEQINTFIPSKLPMTTLNFLRKNIRSSCIDLTTNELFSRNIPILLRRLETMLGKYRNQKDGTIHSVNPNNFSQTSEVF</sequence>
<reference evidence="1" key="1">
    <citation type="submission" date="2021-02" db="EMBL/GenBank/DDBJ databases">
        <authorList>
            <person name="Nowell W R."/>
        </authorList>
    </citation>
    <scope>NUCLEOTIDE SEQUENCE</scope>
</reference>
<protein>
    <recommendedName>
        <fullName evidence="3">TIR domain-containing protein</fullName>
    </recommendedName>
</protein>
<dbReference type="Gene3D" id="3.40.50.10140">
    <property type="entry name" value="Toll/interleukin-1 receptor homology (TIR) domain"/>
    <property type="match status" value="1"/>
</dbReference>
<gene>
    <name evidence="1" type="ORF">PYM288_LOCUS7207</name>
</gene>
<proteinExistence type="predicted"/>